<evidence type="ECO:0000259" key="1">
    <source>
        <dbReference type="Pfam" id="PF06985"/>
    </source>
</evidence>
<organism evidence="2 3">
    <name type="scientific">Trematosphaeria pertusa</name>
    <dbReference type="NCBI Taxonomy" id="390896"/>
    <lineage>
        <taxon>Eukaryota</taxon>
        <taxon>Fungi</taxon>
        <taxon>Dikarya</taxon>
        <taxon>Ascomycota</taxon>
        <taxon>Pezizomycotina</taxon>
        <taxon>Dothideomycetes</taxon>
        <taxon>Pleosporomycetidae</taxon>
        <taxon>Pleosporales</taxon>
        <taxon>Massarineae</taxon>
        <taxon>Trematosphaeriaceae</taxon>
        <taxon>Trematosphaeria</taxon>
    </lineage>
</organism>
<dbReference type="Pfam" id="PF06985">
    <property type="entry name" value="HET"/>
    <property type="match status" value="1"/>
</dbReference>
<dbReference type="GeneID" id="54577297"/>
<dbReference type="Proteomes" id="UP000800094">
    <property type="component" value="Unassembled WGS sequence"/>
</dbReference>
<dbReference type="InterPro" id="IPR010730">
    <property type="entry name" value="HET"/>
</dbReference>
<name>A0A6A6I6U2_9PLEO</name>
<protein>
    <submittedName>
        <fullName evidence="2">HET-domain-containing protein</fullName>
    </submittedName>
</protein>
<dbReference type="AlphaFoldDB" id="A0A6A6I6U2"/>
<dbReference type="OrthoDB" id="5125733at2759"/>
<sequence length="311" mass="34924">MLTDVATNSAFYTARRWLQECQDDHAKCPGKKAPTLPSRVIDVGSETKRGSVKLLVNSTPCKAHYTALSYCWGGSQQVTTTKSTLDDHVTSIPYDQLPKTIQDAVMATRNLGISYLWADALCIVQDCAVDKAQEINKMGQIYKNATLTIAAASAKTAHEGFLQPRPRIPSCEIPIYYDHQYDYDFATVQSSDADEPLYSRGWTLQERLLSPRMLLYGQKELTWQCQQNSSESLGTTFYQRSTGCKRLPVGIFVNKKLSRKERPSNTQTKQIWQSIIEDRLPALAGIAEQLHGIWGDYVAGFWKNCMLAHLA</sequence>
<accession>A0A6A6I6U2</accession>
<keyword evidence="3" id="KW-1185">Reference proteome</keyword>
<dbReference type="EMBL" id="ML987199">
    <property type="protein sequence ID" value="KAF2246056.1"/>
    <property type="molecule type" value="Genomic_DNA"/>
</dbReference>
<evidence type="ECO:0000313" key="3">
    <source>
        <dbReference type="Proteomes" id="UP000800094"/>
    </source>
</evidence>
<dbReference type="RefSeq" id="XP_033681060.1">
    <property type="nucleotide sequence ID" value="XM_033823967.1"/>
</dbReference>
<dbReference type="PANTHER" id="PTHR33112">
    <property type="entry name" value="DOMAIN PROTEIN, PUTATIVE-RELATED"/>
    <property type="match status" value="1"/>
</dbReference>
<proteinExistence type="predicted"/>
<dbReference type="PANTHER" id="PTHR33112:SF16">
    <property type="entry name" value="HETEROKARYON INCOMPATIBILITY DOMAIN-CONTAINING PROTEIN"/>
    <property type="match status" value="1"/>
</dbReference>
<feature type="domain" description="Heterokaryon incompatibility" evidence="1">
    <location>
        <begin position="65"/>
        <end position="206"/>
    </location>
</feature>
<reference evidence="2" key="1">
    <citation type="journal article" date="2020" name="Stud. Mycol.">
        <title>101 Dothideomycetes genomes: a test case for predicting lifestyles and emergence of pathogens.</title>
        <authorList>
            <person name="Haridas S."/>
            <person name="Albert R."/>
            <person name="Binder M."/>
            <person name="Bloem J."/>
            <person name="Labutti K."/>
            <person name="Salamov A."/>
            <person name="Andreopoulos B."/>
            <person name="Baker S."/>
            <person name="Barry K."/>
            <person name="Bills G."/>
            <person name="Bluhm B."/>
            <person name="Cannon C."/>
            <person name="Castanera R."/>
            <person name="Culley D."/>
            <person name="Daum C."/>
            <person name="Ezra D."/>
            <person name="Gonzalez J."/>
            <person name="Henrissat B."/>
            <person name="Kuo A."/>
            <person name="Liang C."/>
            <person name="Lipzen A."/>
            <person name="Lutzoni F."/>
            <person name="Magnuson J."/>
            <person name="Mondo S."/>
            <person name="Nolan M."/>
            <person name="Ohm R."/>
            <person name="Pangilinan J."/>
            <person name="Park H.-J."/>
            <person name="Ramirez L."/>
            <person name="Alfaro M."/>
            <person name="Sun H."/>
            <person name="Tritt A."/>
            <person name="Yoshinaga Y."/>
            <person name="Zwiers L.-H."/>
            <person name="Turgeon B."/>
            <person name="Goodwin S."/>
            <person name="Spatafora J."/>
            <person name="Crous P."/>
            <person name="Grigoriev I."/>
        </authorList>
    </citation>
    <scope>NUCLEOTIDE SEQUENCE</scope>
    <source>
        <strain evidence="2">CBS 122368</strain>
    </source>
</reference>
<evidence type="ECO:0000313" key="2">
    <source>
        <dbReference type="EMBL" id="KAF2246056.1"/>
    </source>
</evidence>
<gene>
    <name evidence="2" type="ORF">BU26DRAFT_432328</name>
</gene>